<keyword evidence="2" id="KW-1185">Reference proteome</keyword>
<organism evidence="1 2">
    <name type="scientific">Desulfomicrobium orale DSM 12838</name>
    <dbReference type="NCBI Taxonomy" id="888061"/>
    <lineage>
        <taxon>Bacteria</taxon>
        <taxon>Pseudomonadati</taxon>
        <taxon>Thermodesulfobacteriota</taxon>
        <taxon>Desulfovibrionia</taxon>
        <taxon>Desulfovibrionales</taxon>
        <taxon>Desulfomicrobiaceae</taxon>
        <taxon>Desulfomicrobium</taxon>
    </lineage>
</organism>
<sequence>MRDKVSPEGIIHSDCWKGYDGLVDVGCDKHFRINKPRHFAAKSVHINGIEAFWSFTRLAKFNGVKQNFELHLKECE</sequence>
<gene>
    <name evidence="1" type="ORF">AXF15_11565</name>
</gene>
<evidence type="ECO:0000313" key="2">
    <source>
        <dbReference type="Proteomes" id="UP000063964"/>
    </source>
</evidence>
<evidence type="ECO:0008006" key="3">
    <source>
        <dbReference type="Google" id="ProtNLM"/>
    </source>
</evidence>
<dbReference type="EMBL" id="CP014230">
    <property type="protein sequence ID" value="AMD94110.1"/>
    <property type="molecule type" value="Genomic_DNA"/>
</dbReference>
<dbReference type="Proteomes" id="UP000063964">
    <property type="component" value="Chromosome"/>
</dbReference>
<protein>
    <recommendedName>
        <fullName evidence="3">ISXO2-like transposase domain-containing protein</fullName>
    </recommendedName>
</protein>
<dbReference type="KEGG" id="doa:AXF15_11565"/>
<accession>A0A0X8JSH7</accession>
<dbReference type="AlphaFoldDB" id="A0A0X8JSH7"/>
<name>A0A0X8JSH7_9BACT</name>
<evidence type="ECO:0000313" key="1">
    <source>
        <dbReference type="EMBL" id="AMD94110.1"/>
    </source>
</evidence>
<reference evidence="2" key="1">
    <citation type="submission" date="2016-02" db="EMBL/GenBank/DDBJ databases">
        <authorList>
            <person name="Holder M.E."/>
            <person name="Ajami N.J."/>
            <person name="Petrosino J.F."/>
        </authorList>
    </citation>
    <scope>NUCLEOTIDE SEQUENCE [LARGE SCALE GENOMIC DNA]</scope>
    <source>
        <strain evidence="2">DSM 12838</strain>
    </source>
</reference>
<proteinExistence type="predicted"/>